<dbReference type="EMBL" id="NFKK01000004">
    <property type="protein sequence ID" value="OUP53455.1"/>
    <property type="molecule type" value="Genomic_DNA"/>
</dbReference>
<accession>A0A1Y4L9P2</accession>
<dbReference type="Proteomes" id="UP000195897">
    <property type="component" value="Unassembled WGS sequence"/>
</dbReference>
<dbReference type="InterPro" id="IPR007627">
    <property type="entry name" value="RNA_pol_sigma70_r2"/>
</dbReference>
<evidence type="ECO:0000313" key="10">
    <source>
        <dbReference type="Proteomes" id="UP000195897"/>
    </source>
</evidence>
<comment type="similarity">
    <text evidence="1">Belongs to the sigma-70 factor family. ECF subfamily.</text>
</comment>
<dbReference type="GO" id="GO:0006352">
    <property type="term" value="P:DNA-templated transcription initiation"/>
    <property type="evidence" value="ECO:0007669"/>
    <property type="project" value="InterPro"/>
</dbReference>
<keyword evidence="3" id="KW-0731">Sigma factor</keyword>
<dbReference type="RefSeq" id="WP_087371667.1">
    <property type="nucleotide sequence ID" value="NZ_NFKK01000004.1"/>
</dbReference>
<dbReference type="InterPro" id="IPR036388">
    <property type="entry name" value="WH-like_DNA-bd_sf"/>
</dbReference>
<dbReference type="Pfam" id="PF04542">
    <property type="entry name" value="Sigma70_r2"/>
    <property type="match status" value="1"/>
</dbReference>
<evidence type="ECO:0000256" key="6">
    <source>
        <dbReference type="SAM" id="MobiDB-lite"/>
    </source>
</evidence>
<protein>
    <submittedName>
        <fullName evidence="9">RNA polymerase subunit sigma</fullName>
    </submittedName>
</protein>
<keyword evidence="4" id="KW-0238">DNA-binding</keyword>
<dbReference type="Gene3D" id="1.10.10.10">
    <property type="entry name" value="Winged helix-like DNA-binding domain superfamily/Winged helix DNA-binding domain"/>
    <property type="match status" value="1"/>
</dbReference>
<name>A0A1Y4L9P2_9FIRM</name>
<organism evidence="9 10">
    <name type="scientific">Butyricicoccus pullicaecorum</name>
    <dbReference type="NCBI Taxonomy" id="501571"/>
    <lineage>
        <taxon>Bacteria</taxon>
        <taxon>Bacillati</taxon>
        <taxon>Bacillota</taxon>
        <taxon>Clostridia</taxon>
        <taxon>Eubacteriales</taxon>
        <taxon>Butyricicoccaceae</taxon>
        <taxon>Butyricicoccus</taxon>
    </lineage>
</organism>
<dbReference type="GO" id="GO:0016987">
    <property type="term" value="F:sigma factor activity"/>
    <property type="evidence" value="ECO:0007669"/>
    <property type="project" value="UniProtKB-KW"/>
</dbReference>
<keyword evidence="5" id="KW-0804">Transcription</keyword>
<dbReference type="InterPro" id="IPR013325">
    <property type="entry name" value="RNA_pol_sigma_r2"/>
</dbReference>
<evidence type="ECO:0000256" key="2">
    <source>
        <dbReference type="ARBA" id="ARBA00023015"/>
    </source>
</evidence>
<dbReference type="PANTHER" id="PTHR43133:SF8">
    <property type="entry name" value="RNA POLYMERASE SIGMA FACTOR HI_1459-RELATED"/>
    <property type="match status" value="1"/>
</dbReference>
<dbReference type="SUPFAM" id="SSF88659">
    <property type="entry name" value="Sigma3 and sigma4 domains of RNA polymerase sigma factors"/>
    <property type="match status" value="1"/>
</dbReference>
<evidence type="ECO:0000256" key="5">
    <source>
        <dbReference type="ARBA" id="ARBA00023163"/>
    </source>
</evidence>
<dbReference type="CDD" id="cd06171">
    <property type="entry name" value="Sigma70_r4"/>
    <property type="match status" value="1"/>
</dbReference>
<dbReference type="NCBIfam" id="TIGR02937">
    <property type="entry name" value="sigma70-ECF"/>
    <property type="match status" value="1"/>
</dbReference>
<dbReference type="AlphaFoldDB" id="A0A1Y4L9P2"/>
<evidence type="ECO:0000256" key="3">
    <source>
        <dbReference type="ARBA" id="ARBA00023082"/>
    </source>
</evidence>
<dbReference type="SUPFAM" id="SSF88946">
    <property type="entry name" value="Sigma2 domain of RNA polymerase sigma factors"/>
    <property type="match status" value="1"/>
</dbReference>
<sequence length="205" mass="22686">MTGEKVLLARAKKGEIAAFESLMTAYENRIYSLALRSTGSEQDAADITQEVFLRAWKNLDSFRGDSSLSTWLYRVTSNLCVDFARKKAAEGMPTSIDDEESPAADLADSSRMAQPEAAAENSELREELQFALAQLSEEHRRVVLLRDVAGMTYTDIARTLGLEEGTVKSRLARARASLRKILLERGNISLSASSKQAEGRRADHE</sequence>
<dbReference type="GO" id="GO:0003677">
    <property type="term" value="F:DNA binding"/>
    <property type="evidence" value="ECO:0007669"/>
    <property type="project" value="UniProtKB-KW"/>
</dbReference>
<dbReference type="Gene3D" id="1.10.1740.10">
    <property type="match status" value="1"/>
</dbReference>
<dbReference type="PANTHER" id="PTHR43133">
    <property type="entry name" value="RNA POLYMERASE ECF-TYPE SIGMA FACTO"/>
    <property type="match status" value="1"/>
</dbReference>
<dbReference type="InterPro" id="IPR014284">
    <property type="entry name" value="RNA_pol_sigma-70_dom"/>
</dbReference>
<evidence type="ECO:0000313" key="9">
    <source>
        <dbReference type="EMBL" id="OUP53455.1"/>
    </source>
</evidence>
<dbReference type="Pfam" id="PF08281">
    <property type="entry name" value="Sigma70_r4_2"/>
    <property type="match status" value="1"/>
</dbReference>
<keyword evidence="2" id="KW-0805">Transcription regulation</keyword>
<evidence type="ECO:0000259" key="7">
    <source>
        <dbReference type="Pfam" id="PF04542"/>
    </source>
</evidence>
<feature type="region of interest" description="Disordered" evidence="6">
    <location>
        <begin position="91"/>
        <end position="120"/>
    </location>
</feature>
<evidence type="ECO:0000256" key="1">
    <source>
        <dbReference type="ARBA" id="ARBA00010641"/>
    </source>
</evidence>
<comment type="caution">
    <text evidence="9">The sequence shown here is derived from an EMBL/GenBank/DDBJ whole genome shotgun (WGS) entry which is preliminary data.</text>
</comment>
<feature type="domain" description="RNA polymerase sigma-70 region 2" evidence="7">
    <location>
        <begin position="22"/>
        <end position="88"/>
    </location>
</feature>
<dbReference type="InterPro" id="IPR013324">
    <property type="entry name" value="RNA_pol_sigma_r3/r4-like"/>
</dbReference>
<gene>
    <name evidence="9" type="ORF">B5F17_05470</name>
</gene>
<reference evidence="10" key="1">
    <citation type="submission" date="2017-04" db="EMBL/GenBank/DDBJ databases">
        <title>Function of individual gut microbiota members based on whole genome sequencing of pure cultures obtained from chicken caecum.</title>
        <authorList>
            <person name="Medvecky M."/>
            <person name="Cejkova D."/>
            <person name="Polansky O."/>
            <person name="Karasova D."/>
            <person name="Kubasova T."/>
            <person name="Cizek A."/>
            <person name="Rychlik I."/>
        </authorList>
    </citation>
    <scope>NUCLEOTIDE SEQUENCE [LARGE SCALE GENOMIC DNA]</scope>
    <source>
        <strain evidence="10">An180</strain>
    </source>
</reference>
<evidence type="ECO:0000259" key="8">
    <source>
        <dbReference type="Pfam" id="PF08281"/>
    </source>
</evidence>
<dbReference type="InterPro" id="IPR039425">
    <property type="entry name" value="RNA_pol_sigma-70-like"/>
</dbReference>
<feature type="domain" description="RNA polymerase sigma factor 70 region 4 type 2" evidence="8">
    <location>
        <begin position="125"/>
        <end position="178"/>
    </location>
</feature>
<dbReference type="InterPro" id="IPR013249">
    <property type="entry name" value="RNA_pol_sigma70_r4_t2"/>
</dbReference>
<evidence type="ECO:0000256" key="4">
    <source>
        <dbReference type="ARBA" id="ARBA00023125"/>
    </source>
</evidence>
<proteinExistence type="inferred from homology"/>